<sequence length="329" mass="36650">MSPLQRLARDLRDLIIDQVLLTPDESPKPLPNDQKDALPNPLSFESALLHLNHQLRAETLDDAARVKIPLVLDLPLLKDGLFQGTWLSRPFGHPKTWKEVSSMRIQVRLQPVDITPKLAHHLLLRTREGIVEGMGQHLSYAISKVICGVMDGRARCKDKDGHPMLPKDAIVNTTRSLDIQVTWAVDSAGAVIEAPPGSDETKWLVPGVNTLDIVNFITHVIDARFSSKDDFWPSCLNAQVEGWKPLAKLTHIGSCLLEFRGSTWFSGSNQELPSSLGTTILRDEILLTRGCVCVDSRCRRCDGNLERAENQSQEKGVGLARQRRTRSKA</sequence>
<comment type="caution">
    <text evidence="1">The sequence shown here is derived from an EMBL/GenBank/DDBJ whole genome shotgun (WGS) entry which is preliminary data.</text>
</comment>
<evidence type="ECO:0000313" key="2">
    <source>
        <dbReference type="Proteomes" id="UP000799777"/>
    </source>
</evidence>
<proteinExistence type="predicted"/>
<dbReference type="OrthoDB" id="3763917at2759"/>
<organism evidence="1 2">
    <name type="scientific">Setomelanomma holmii</name>
    <dbReference type="NCBI Taxonomy" id="210430"/>
    <lineage>
        <taxon>Eukaryota</taxon>
        <taxon>Fungi</taxon>
        <taxon>Dikarya</taxon>
        <taxon>Ascomycota</taxon>
        <taxon>Pezizomycotina</taxon>
        <taxon>Dothideomycetes</taxon>
        <taxon>Pleosporomycetidae</taxon>
        <taxon>Pleosporales</taxon>
        <taxon>Pleosporineae</taxon>
        <taxon>Phaeosphaeriaceae</taxon>
        <taxon>Setomelanomma</taxon>
    </lineage>
</organism>
<dbReference type="EMBL" id="ML978257">
    <property type="protein sequence ID" value="KAF2025776.1"/>
    <property type="molecule type" value="Genomic_DNA"/>
</dbReference>
<name>A0A9P4H301_9PLEO</name>
<dbReference type="Proteomes" id="UP000799777">
    <property type="component" value="Unassembled WGS sequence"/>
</dbReference>
<dbReference type="AlphaFoldDB" id="A0A9P4H301"/>
<keyword evidence="2" id="KW-1185">Reference proteome</keyword>
<accession>A0A9P4H301</accession>
<reference evidence="1" key="1">
    <citation type="journal article" date="2020" name="Stud. Mycol.">
        <title>101 Dothideomycetes genomes: a test case for predicting lifestyles and emergence of pathogens.</title>
        <authorList>
            <person name="Haridas S."/>
            <person name="Albert R."/>
            <person name="Binder M."/>
            <person name="Bloem J."/>
            <person name="Labutti K."/>
            <person name="Salamov A."/>
            <person name="Andreopoulos B."/>
            <person name="Baker S."/>
            <person name="Barry K."/>
            <person name="Bills G."/>
            <person name="Bluhm B."/>
            <person name="Cannon C."/>
            <person name="Castanera R."/>
            <person name="Culley D."/>
            <person name="Daum C."/>
            <person name="Ezra D."/>
            <person name="Gonzalez J."/>
            <person name="Henrissat B."/>
            <person name="Kuo A."/>
            <person name="Liang C."/>
            <person name="Lipzen A."/>
            <person name="Lutzoni F."/>
            <person name="Magnuson J."/>
            <person name="Mondo S."/>
            <person name="Nolan M."/>
            <person name="Ohm R."/>
            <person name="Pangilinan J."/>
            <person name="Park H.-J."/>
            <person name="Ramirez L."/>
            <person name="Alfaro M."/>
            <person name="Sun H."/>
            <person name="Tritt A."/>
            <person name="Yoshinaga Y."/>
            <person name="Zwiers L.-H."/>
            <person name="Turgeon B."/>
            <person name="Goodwin S."/>
            <person name="Spatafora J."/>
            <person name="Crous P."/>
            <person name="Grigoriev I."/>
        </authorList>
    </citation>
    <scope>NUCLEOTIDE SEQUENCE</scope>
    <source>
        <strain evidence="1">CBS 110217</strain>
    </source>
</reference>
<protein>
    <submittedName>
        <fullName evidence="1">Uncharacterized protein</fullName>
    </submittedName>
</protein>
<gene>
    <name evidence="1" type="ORF">EK21DRAFT_92961</name>
</gene>
<evidence type="ECO:0000313" key="1">
    <source>
        <dbReference type="EMBL" id="KAF2025776.1"/>
    </source>
</evidence>